<dbReference type="Proteomes" id="UP000324996">
    <property type="component" value="Unassembled WGS sequence"/>
</dbReference>
<keyword evidence="1" id="KW-0732">Signal</keyword>
<evidence type="ECO:0000313" key="2">
    <source>
        <dbReference type="EMBL" id="GER04340.1"/>
    </source>
</evidence>
<dbReference type="EMBL" id="BKCN01000009">
    <property type="protein sequence ID" value="GER04340.1"/>
    <property type="molecule type" value="Genomic_DNA"/>
</dbReference>
<feature type="signal peptide" evidence="1">
    <location>
        <begin position="1"/>
        <end position="23"/>
    </location>
</feature>
<proteinExistence type="predicted"/>
<dbReference type="RefSeq" id="WP_042085006.1">
    <property type="nucleotide sequence ID" value="NZ_BKCN01000009.1"/>
</dbReference>
<evidence type="ECO:0000256" key="1">
    <source>
        <dbReference type="SAM" id="SignalP"/>
    </source>
</evidence>
<accession>A0A5A7NA53</accession>
<reference evidence="2 3" key="1">
    <citation type="submission" date="2019-09" db="EMBL/GenBank/DDBJ databases">
        <title>NBRP : Genome information of microbial organism related human and environment.</title>
        <authorList>
            <person name="Hattori M."/>
            <person name="Oshima K."/>
            <person name="Inaba H."/>
            <person name="Suda W."/>
            <person name="Sakamoto M."/>
            <person name="Iino T."/>
            <person name="Kitahara M."/>
            <person name="Oshida Y."/>
            <person name="Iida T."/>
            <person name="Kudo T."/>
            <person name="Itoh T."/>
            <person name="Ohkuma M."/>
        </authorList>
    </citation>
    <scope>NUCLEOTIDE SEQUENCE [LARGE SCALE GENOMIC DNA]</scope>
    <source>
        <strain evidence="2 3">Q-1</strain>
    </source>
</reference>
<comment type="caution">
    <text evidence="2">The sequence shown here is derived from an EMBL/GenBank/DDBJ whole genome shotgun (WGS) entry which is preliminary data.</text>
</comment>
<evidence type="ECO:0000313" key="3">
    <source>
        <dbReference type="Proteomes" id="UP000324996"/>
    </source>
</evidence>
<dbReference type="AlphaFoldDB" id="A0A5A7NA53"/>
<sequence length="119" mass="13777">MKLFKQLFATITLASLFSVAAHADIVDEFERLEGWYILKVKTISGYIDSDANRQDDFEGCEYGRKVLFSDGTYLTCNSYGYQYSYRPKAVIFAKVFETQGTKILLYKMLVEEKLYDMAQ</sequence>
<gene>
    <name evidence="2" type="ORF">JCM17846_20220</name>
</gene>
<protein>
    <recommendedName>
        <fullName evidence="4">Lipocalin-like domain-containing protein</fullName>
    </recommendedName>
</protein>
<organism evidence="2 3">
    <name type="scientific">Iodidimonas nitroreducens</name>
    <dbReference type="NCBI Taxonomy" id="1236968"/>
    <lineage>
        <taxon>Bacteria</taxon>
        <taxon>Pseudomonadati</taxon>
        <taxon>Pseudomonadota</taxon>
        <taxon>Alphaproteobacteria</taxon>
        <taxon>Iodidimonadales</taxon>
        <taxon>Iodidimonadaceae</taxon>
        <taxon>Iodidimonas</taxon>
    </lineage>
</organism>
<keyword evidence="3" id="KW-1185">Reference proteome</keyword>
<feature type="chain" id="PRO_5022970296" description="Lipocalin-like domain-containing protein" evidence="1">
    <location>
        <begin position="24"/>
        <end position="119"/>
    </location>
</feature>
<name>A0A5A7NA53_9PROT</name>
<evidence type="ECO:0008006" key="4">
    <source>
        <dbReference type="Google" id="ProtNLM"/>
    </source>
</evidence>